<evidence type="ECO:0000313" key="3">
    <source>
        <dbReference type="Proteomes" id="UP000831390"/>
    </source>
</evidence>
<protein>
    <recommendedName>
        <fullName evidence="4">Antitoxin VbhA domain-containing protein</fullName>
    </recommendedName>
</protein>
<reference evidence="2 3" key="1">
    <citation type="submission" date="2022-03" db="EMBL/GenBank/DDBJ databases">
        <title>Hymenobactersp. isolated from the air.</title>
        <authorList>
            <person name="Won M."/>
            <person name="Kwon S.-W."/>
        </authorList>
    </citation>
    <scope>NUCLEOTIDE SEQUENCE [LARGE SCALE GENOMIC DNA]</scope>
    <source>
        <strain evidence="2 3">KACC 22596</strain>
        <plasmid evidence="2 3">unnamed6</plasmid>
    </source>
</reference>
<gene>
    <name evidence="2" type="ORF">MTP16_25765</name>
</gene>
<accession>A0ABY4BCI4</accession>
<keyword evidence="3" id="KW-1185">Reference proteome</keyword>
<evidence type="ECO:0000256" key="1">
    <source>
        <dbReference type="SAM" id="MobiDB-lite"/>
    </source>
</evidence>
<dbReference type="Proteomes" id="UP000831390">
    <property type="component" value="Plasmid unnamed6"/>
</dbReference>
<proteinExistence type="predicted"/>
<dbReference type="RefSeq" id="WP_243521075.1">
    <property type="nucleotide sequence ID" value="NZ_CP094540.1"/>
</dbReference>
<feature type="region of interest" description="Disordered" evidence="1">
    <location>
        <begin position="64"/>
        <end position="109"/>
    </location>
</feature>
<keyword evidence="2" id="KW-0614">Plasmid</keyword>
<evidence type="ECO:0008006" key="4">
    <source>
        <dbReference type="Google" id="ProtNLM"/>
    </source>
</evidence>
<dbReference type="InterPro" id="IPR033788">
    <property type="entry name" value="VbhA-like"/>
</dbReference>
<geneLocation type="plasmid" evidence="2 3">
    <name>unnamed6</name>
</geneLocation>
<organism evidence="2 3">
    <name type="scientific">Hymenobacter monticola</name>
    <dbReference type="NCBI Taxonomy" id="1705399"/>
    <lineage>
        <taxon>Bacteria</taxon>
        <taxon>Pseudomonadati</taxon>
        <taxon>Bacteroidota</taxon>
        <taxon>Cytophagia</taxon>
        <taxon>Cytophagales</taxon>
        <taxon>Hymenobacteraceae</taxon>
        <taxon>Hymenobacter</taxon>
    </lineage>
</organism>
<sequence>MSHTPYFSENEQTPAQRWDTVQFALGIAATAQGQASAESLQLYERYIFGEIDLEHVGAAVRDLYPQQSSNDSHAGGWTPNLDAEPARPPQAPPGYVYDPAEEPAAEPEQPADVYVARMRAFAQDIADHLATQPPRQRYIYFDDSLVPDTLS</sequence>
<dbReference type="CDD" id="cd11586">
    <property type="entry name" value="VbhA_like"/>
    <property type="match status" value="1"/>
</dbReference>
<dbReference type="EMBL" id="CP094540">
    <property type="protein sequence ID" value="UOE36859.1"/>
    <property type="molecule type" value="Genomic_DNA"/>
</dbReference>
<name>A0ABY4BCI4_9BACT</name>
<evidence type="ECO:0000313" key="2">
    <source>
        <dbReference type="EMBL" id="UOE36859.1"/>
    </source>
</evidence>